<dbReference type="EC" id="2.4.-.-" evidence="3"/>
<comment type="caution">
    <text evidence="3">The sequence shown here is derived from an EMBL/GenBank/DDBJ whole genome shotgun (WGS) entry which is preliminary data.</text>
</comment>
<proteinExistence type="predicted"/>
<evidence type="ECO:0000313" key="4">
    <source>
        <dbReference type="Proteomes" id="UP001596106"/>
    </source>
</evidence>
<dbReference type="SUPFAM" id="SSF53756">
    <property type="entry name" value="UDP-Glycosyltransferase/glycogen phosphorylase"/>
    <property type="match status" value="1"/>
</dbReference>
<dbReference type="Gene3D" id="3.40.50.2000">
    <property type="entry name" value="Glycogen Phosphorylase B"/>
    <property type="match status" value="2"/>
</dbReference>
<evidence type="ECO:0000313" key="3">
    <source>
        <dbReference type="EMBL" id="MFC5413079.1"/>
    </source>
</evidence>
<feature type="domain" description="Glycosyltransferase subfamily 4-like N-terminal" evidence="2">
    <location>
        <begin position="13"/>
        <end position="167"/>
    </location>
</feature>
<name>A0ABW0IIH7_9BACT</name>
<dbReference type="InterPro" id="IPR050194">
    <property type="entry name" value="Glycosyltransferase_grp1"/>
</dbReference>
<feature type="domain" description="Glycosyl transferase family 1" evidence="1">
    <location>
        <begin position="176"/>
        <end position="342"/>
    </location>
</feature>
<evidence type="ECO:0000259" key="1">
    <source>
        <dbReference type="Pfam" id="PF00534"/>
    </source>
</evidence>
<accession>A0ABW0IIH7</accession>
<dbReference type="EMBL" id="JBHSMA010000019">
    <property type="protein sequence ID" value="MFC5413079.1"/>
    <property type="molecule type" value="Genomic_DNA"/>
</dbReference>
<evidence type="ECO:0000259" key="2">
    <source>
        <dbReference type="Pfam" id="PF13439"/>
    </source>
</evidence>
<keyword evidence="3" id="KW-0328">Glycosyltransferase</keyword>
<keyword evidence="3" id="KW-0808">Transferase</keyword>
<dbReference type="InterPro" id="IPR001296">
    <property type="entry name" value="Glyco_trans_1"/>
</dbReference>
<sequence length="366" mass="41973">MKVAYMIGALERGGTETLLLDTIRQATPEGLDCILIYRKGGAMLSEFIQTGIVIEHLPIQHRIDILYVFRLRRMLLSHRVQIIHAQTPFDAFLAYWAVIGTQISLVLSFHGYDFGWSWFAHRMLKFIVKRTDVNIYVSNHLRNYYVVAYSLSCFDKQKVIYNGINFEKLDVSHSNTFREELGISPPELLMGCIGNFVAVRDQLTICRFLDKLQKSTIDFRFVFVGSRNSSNSLYDDCVKFCRENGLLNRVYFVGSRHDVPRILKNLDAFVYASNHDSFGIAVVEAMAAGVPVFVNDWPVMQEITEGGGAYLYRTKDSDDLLEKIVPFCQNKLSYLDKAKKNASLVKNKYSIHHHVCQVIHLYKSIV</sequence>
<dbReference type="PANTHER" id="PTHR45947:SF3">
    <property type="entry name" value="SULFOQUINOVOSYL TRANSFERASE SQD2"/>
    <property type="match status" value="1"/>
</dbReference>
<dbReference type="GO" id="GO:0016757">
    <property type="term" value="F:glycosyltransferase activity"/>
    <property type="evidence" value="ECO:0007669"/>
    <property type="project" value="UniProtKB-KW"/>
</dbReference>
<gene>
    <name evidence="3" type="ORF">ACFPMF_27395</name>
</gene>
<protein>
    <submittedName>
        <fullName evidence="3">Glycosyltransferase family 4 protein</fullName>
        <ecNumber evidence="3">2.4.-.-</ecNumber>
    </submittedName>
</protein>
<reference evidence="4" key="1">
    <citation type="journal article" date="2019" name="Int. J. Syst. Evol. Microbiol.">
        <title>The Global Catalogue of Microorganisms (GCM) 10K type strain sequencing project: providing services to taxonomists for standard genome sequencing and annotation.</title>
        <authorList>
            <consortium name="The Broad Institute Genomics Platform"/>
            <consortium name="The Broad Institute Genome Sequencing Center for Infectious Disease"/>
            <person name="Wu L."/>
            <person name="Ma J."/>
        </authorList>
    </citation>
    <scope>NUCLEOTIDE SEQUENCE [LARGE SCALE GENOMIC DNA]</scope>
    <source>
        <strain evidence="4">CCUG 55250</strain>
    </source>
</reference>
<dbReference type="Pfam" id="PF00534">
    <property type="entry name" value="Glycos_transf_1"/>
    <property type="match status" value="1"/>
</dbReference>
<dbReference type="InterPro" id="IPR028098">
    <property type="entry name" value="Glyco_trans_4-like_N"/>
</dbReference>
<dbReference type="PANTHER" id="PTHR45947">
    <property type="entry name" value="SULFOQUINOVOSYL TRANSFERASE SQD2"/>
    <property type="match status" value="1"/>
</dbReference>
<organism evidence="3 4">
    <name type="scientific">Larkinella bovis</name>
    <dbReference type="NCBI Taxonomy" id="683041"/>
    <lineage>
        <taxon>Bacteria</taxon>
        <taxon>Pseudomonadati</taxon>
        <taxon>Bacteroidota</taxon>
        <taxon>Cytophagia</taxon>
        <taxon>Cytophagales</taxon>
        <taxon>Spirosomataceae</taxon>
        <taxon>Larkinella</taxon>
    </lineage>
</organism>
<dbReference type="Pfam" id="PF13439">
    <property type="entry name" value="Glyco_transf_4"/>
    <property type="match status" value="1"/>
</dbReference>
<dbReference type="CDD" id="cd03801">
    <property type="entry name" value="GT4_PimA-like"/>
    <property type="match status" value="1"/>
</dbReference>
<keyword evidence="4" id="KW-1185">Reference proteome</keyword>
<dbReference type="RefSeq" id="WP_379851252.1">
    <property type="nucleotide sequence ID" value="NZ_JBHSMA010000019.1"/>
</dbReference>
<dbReference type="Proteomes" id="UP001596106">
    <property type="component" value="Unassembled WGS sequence"/>
</dbReference>